<sequence>MTSLPSSSYHAGPSSPTNYNGHRSSSSSGHGHGHGNGSSPPAFNPGQSPNYSFTRPRQPSPYMRSLLVYLDAVNARDFGSMEAVFDDALEHRILPKSMNRPVLTKRQYIDYWKGVMSMFAKFEASTRGRSFSGTPYTNEYILLLHFTQPQYEGDLPKIRYLKEFVDSTASLNFFKEESERRKRREEEKRKVWGVGVSNGVSVVVNSNGEAGGSGHGNGNGNGYANGNGHGGYRSNGYPNGNGYSNAH</sequence>
<dbReference type="EMBL" id="AACS02000003">
    <property type="protein sequence ID" value="EAU91886.1"/>
    <property type="molecule type" value="Genomic_DNA"/>
</dbReference>
<dbReference type="AlphaFoldDB" id="A8N546"/>
<organism evidence="2 3">
    <name type="scientific">Coprinopsis cinerea (strain Okayama-7 / 130 / ATCC MYA-4618 / FGSC 9003)</name>
    <name type="common">Inky cap fungus</name>
    <name type="synonym">Hormographiella aspergillata</name>
    <dbReference type="NCBI Taxonomy" id="240176"/>
    <lineage>
        <taxon>Eukaryota</taxon>
        <taxon>Fungi</taxon>
        <taxon>Dikarya</taxon>
        <taxon>Basidiomycota</taxon>
        <taxon>Agaricomycotina</taxon>
        <taxon>Agaricomycetes</taxon>
        <taxon>Agaricomycetidae</taxon>
        <taxon>Agaricales</taxon>
        <taxon>Agaricineae</taxon>
        <taxon>Psathyrellaceae</taxon>
        <taxon>Coprinopsis</taxon>
    </lineage>
</organism>
<dbReference type="STRING" id="240176.A8N546"/>
<dbReference type="GeneID" id="6006403"/>
<feature type="compositionally biased region" description="Low complexity" evidence="1">
    <location>
        <begin position="20"/>
        <end position="29"/>
    </location>
</feature>
<dbReference type="KEGG" id="cci:CC1G_04653"/>
<feature type="region of interest" description="Disordered" evidence="1">
    <location>
        <begin position="1"/>
        <end position="56"/>
    </location>
</feature>
<dbReference type="OMA" id="TFFMEER"/>
<gene>
    <name evidence="2" type="ORF">CC1G_04653</name>
</gene>
<dbReference type="eggNOG" id="ENOG502T0E8">
    <property type="taxonomic scope" value="Eukaryota"/>
</dbReference>
<name>A8N546_COPC7</name>
<dbReference type="InParanoid" id="A8N546"/>
<dbReference type="VEuPathDB" id="FungiDB:CC1G_04653"/>
<protein>
    <submittedName>
        <fullName evidence="2">Uncharacterized protein</fullName>
    </submittedName>
</protein>
<keyword evidence="3" id="KW-1185">Reference proteome</keyword>
<comment type="caution">
    <text evidence="2">The sequence shown here is derived from an EMBL/GenBank/DDBJ whole genome shotgun (WGS) entry which is preliminary data.</text>
</comment>
<feature type="compositionally biased region" description="Polar residues" evidence="1">
    <location>
        <begin position="45"/>
        <end position="56"/>
    </location>
</feature>
<dbReference type="Proteomes" id="UP000001861">
    <property type="component" value="Unassembled WGS sequence"/>
</dbReference>
<feature type="compositionally biased region" description="Polar residues" evidence="1">
    <location>
        <begin position="1"/>
        <end position="19"/>
    </location>
</feature>
<accession>A8N546</accession>
<evidence type="ECO:0000256" key="1">
    <source>
        <dbReference type="SAM" id="MobiDB-lite"/>
    </source>
</evidence>
<evidence type="ECO:0000313" key="2">
    <source>
        <dbReference type="EMBL" id="EAU91886.1"/>
    </source>
</evidence>
<proteinExistence type="predicted"/>
<dbReference type="OrthoDB" id="3758478at2759"/>
<dbReference type="RefSeq" id="XP_001829964.1">
    <property type="nucleotide sequence ID" value="XM_001829912.1"/>
</dbReference>
<evidence type="ECO:0000313" key="3">
    <source>
        <dbReference type="Proteomes" id="UP000001861"/>
    </source>
</evidence>
<reference evidence="2 3" key="1">
    <citation type="journal article" date="2010" name="Proc. Natl. Acad. Sci. U.S.A.">
        <title>Insights into evolution of multicellular fungi from the assembled chromosomes of the mushroom Coprinopsis cinerea (Coprinus cinereus).</title>
        <authorList>
            <person name="Stajich J.E."/>
            <person name="Wilke S.K."/>
            <person name="Ahren D."/>
            <person name="Au C.H."/>
            <person name="Birren B.W."/>
            <person name="Borodovsky M."/>
            <person name="Burns C."/>
            <person name="Canback B."/>
            <person name="Casselton L.A."/>
            <person name="Cheng C.K."/>
            <person name="Deng J."/>
            <person name="Dietrich F.S."/>
            <person name="Fargo D.C."/>
            <person name="Farman M.L."/>
            <person name="Gathman A.C."/>
            <person name="Goldberg J."/>
            <person name="Guigo R."/>
            <person name="Hoegger P.J."/>
            <person name="Hooker J.B."/>
            <person name="Huggins A."/>
            <person name="James T.Y."/>
            <person name="Kamada T."/>
            <person name="Kilaru S."/>
            <person name="Kodira C."/>
            <person name="Kues U."/>
            <person name="Kupfer D."/>
            <person name="Kwan H.S."/>
            <person name="Lomsadze A."/>
            <person name="Li W."/>
            <person name="Lilly W.W."/>
            <person name="Ma L.J."/>
            <person name="Mackey A.J."/>
            <person name="Manning G."/>
            <person name="Martin F."/>
            <person name="Muraguchi H."/>
            <person name="Natvig D.O."/>
            <person name="Palmerini H."/>
            <person name="Ramesh M.A."/>
            <person name="Rehmeyer C.J."/>
            <person name="Roe B.A."/>
            <person name="Shenoy N."/>
            <person name="Stanke M."/>
            <person name="Ter-Hovhannisyan V."/>
            <person name="Tunlid A."/>
            <person name="Velagapudi R."/>
            <person name="Vision T.J."/>
            <person name="Zeng Q."/>
            <person name="Zolan M.E."/>
            <person name="Pukkila P.J."/>
        </authorList>
    </citation>
    <scope>NUCLEOTIDE SEQUENCE [LARGE SCALE GENOMIC DNA]</scope>
    <source>
        <strain evidence="3">Okayama-7 / 130 / ATCC MYA-4618 / FGSC 9003</strain>
    </source>
</reference>